<dbReference type="KEGG" id="see:SNSL254_A0324"/>
<reference evidence="1 2" key="1">
    <citation type="journal article" date="2011" name="J. Bacteriol.">
        <title>Comparative genomics of 28 Salmonella enterica isolates: evidence for CRISPR-mediated adaptive sublineage evolution.</title>
        <authorList>
            <person name="Fricke W.F."/>
            <person name="Mammel M.K."/>
            <person name="McDermott P.F."/>
            <person name="Tartera C."/>
            <person name="White D.G."/>
            <person name="Leclerc J.E."/>
            <person name="Ravel J."/>
            <person name="Cebula T.A."/>
        </authorList>
    </citation>
    <scope>NUCLEOTIDE SEQUENCE [LARGE SCALE GENOMIC DNA]</scope>
    <source>
        <strain evidence="1 2">SL254</strain>
    </source>
</reference>
<dbReference type="Proteomes" id="UP000008824">
    <property type="component" value="Chromosome"/>
</dbReference>
<dbReference type="EMBL" id="CP001113">
    <property type="protein sequence ID" value="ACF62596.1"/>
    <property type="molecule type" value="Genomic_DNA"/>
</dbReference>
<gene>
    <name evidence="1" type="ordered locus">SNSL254_A0324</name>
</gene>
<evidence type="ECO:0000313" key="1">
    <source>
        <dbReference type="EMBL" id="ACF62596.1"/>
    </source>
</evidence>
<sequence length="160" mass="18641">MSDYKFWGWDKKPRTMLRFVKPGDIFCFKLDEDRYCFGRIITLMTVGHLSELFDIIKKSPGITELEISNARRIIEPIIVDTYSLFDKKLENGSDWRIIGHQDNYNPKNLDGIYFALGIGDSCKKKDCYGNDFLISESEWKTLPKLSPKGDFDIKKRLEIA</sequence>
<evidence type="ECO:0000313" key="2">
    <source>
        <dbReference type="Proteomes" id="UP000008824"/>
    </source>
</evidence>
<protein>
    <submittedName>
        <fullName evidence="1">Phosphotriesterase</fullName>
    </submittedName>
</protein>
<name>A0A0H3BNH3_SALNS</name>
<dbReference type="HOGENOM" id="CLU_121931_0_0_6"/>
<organism evidence="1 2">
    <name type="scientific">Salmonella newport (strain SL254)</name>
    <dbReference type="NCBI Taxonomy" id="423368"/>
    <lineage>
        <taxon>Bacteria</taxon>
        <taxon>Pseudomonadati</taxon>
        <taxon>Pseudomonadota</taxon>
        <taxon>Gammaproteobacteria</taxon>
        <taxon>Enterobacterales</taxon>
        <taxon>Enterobacteriaceae</taxon>
        <taxon>Salmonella</taxon>
    </lineage>
</organism>
<proteinExistence type="predicted"/>
<dbReference type="Pfam" id="PF15428">
    <property type="entry name" value="Imm26"/>
    <property type="match status" value="1"/>
</dbReference>
<dbReference type="InterPro" id="IPR029278">
    <property type="entry name" value="Imm26"/>
</dbReference>
<dbReference type="AlphaFoldDB" id="A0A0H3BNH3"/>
<accession>A0A0H3BNH3</accession>
<dbReference type="RefSeq" id="WP_001286803.1">
    <property type="nucleotide sequence ID" value="NC_011080.1"/>
</dbReference>